<dbReference type="Proteomes" id="UP000561077">
    <property type="component" value="Unassembled WGS sequence"/>
</dbReference>
<proteinExistence type="predicted"/>
<name>A0A7W4IKN7_9PROT</name>
<protein>
    <submittedName>
        <fullName evidence="1">Uncharacterized protein</fullName>
    </submittedName>
</protein>
<organism evidence="1 4">
    <name type="scientific">Gluconacetobacter dulcium</name>
    <dbReference type="NCBI Taxonomy" id="2729096"/>
    <lineage>
        <taxon>Bacteria</taxon>
        <taxon>Pseudomonadati</taxon>
        <taxon>Pseudomonadota</taxon>
        <taxon>Alphaproteobacteria</taxon>
        <taxon>Acetobacterales</taxon>
        <taxon>Acetobacteraceae</taxon>
        <taxon>Gluconacetobacter</taxon>
    </lineage>
</organism>
<dbReference type="EMBL" id="JABEQN010000009">
    <property type="protein sequence ID" value="MBB2193807.1"/>
    <property type="molecule type" value="Genomic_DNA"/>
</dbReference>
<sequence>MTNSVDKAAEWNVTAKSDREEVKAQVRRLFAPLTDEQFDAIPFSSAYGAWLTKKGRRPSDWSKSRINNLGGGRPEDYDYYDPDDDISVVVRDALRWKLASVTFDSDKDLCWSGKRITILAENKDAGASIVWTGLVDRDFSQGWMSLSDMTYHERKKLCENYTIGSTAFDSLGDLRRLLDAGVILNILDYLITGTTEDDFNNSCPHQEVEAIYDWLVQEYGGDDICFAERNADIIKSIKEAETKRETAAVRAKKLQMLMPLDKAMHALSDAEEWTVSQAVFWTPTNIIEINAKNMRVGVDLKWTYKIPLHCVIPHAVCGEDLWTEILHSLKGRRNDCKIETPTMRWSPGGKDGAEPELLSVADFVLDNIIEKEIIAPFLLDCDLLGPVTEMCDY</sequence>
<dbReference type="Proteomes" id="UP000540490">
    <property type="component" value="Unassembled WGS sequence"/>
</dbReference>
<accession>A0A7W4IKN7</accession>
<comment type="caution">
    <text evidence="1">The sequence shown here is derived from an EMBL/GenBank/DDBJ whole genome shotgun (WGS) entry which is preliminary data.</text>
</comment>
<evidence type="ECO:0000313" key="4">
    <source>
        <dbReference type="Proteomes" id="UP000561077"/>
    </source>
</evidence>
<dbReference type="RefSeq" id="WP_182973774.1">
    <property type="nucleotide sequence ID" value="NZ_JABEQO010000009.1"/>
</dbReference>
<evidence type="ECO:0000313" key="3">
    <source>
        <dbReference type="Proteomes" id="UP000540490"/>
    </source>
</evidence>
<gene>
    <name evidence="2" type="ORF">HLH25_09145</name>
    <name evidence="1" type="ORF">HLH26_08965</name>
</gene>
<dbReference type="EMBL" id="JABEQO010000009">
    <property type="protein sequence ID" value="MBB2164671.1"/>
    <property type="molecule type" value="Genomic_DNA"/>
</dbReference>
<dbReference type="AlphaFoldDB" id="A0A7W4IKN7"/>
<reference evidence="3 4" key="1">
    <citation type="submission" date="2020-04" db="EMBL/GenBank/DDBJ databases">
        <title>Description of novel Gluconacetobacter.</title>
        <authorList>
            <person name="Sombolestani A."/>
        </authorList>
    </citation>
    <scope>NUCLEOTIDE SEQUENCE [LARGE SCALE GENOMIC DNA]</scope>
    <source>
        <strain evidence="2 3">LMG 1728</strain>
        <strain evidence="1 4">LMG 1731</strain>
    </source>
</reference>
<evidence type="ECO:0000313" key="2">
    <source>
        <dbReference type="EMBL" id="MBB2193807.1"/>
    </source>
</evidence>
<keyword evidence="3" id="KW-1185">Reference proteome</keyword>
<evidence type="ECO:0000313" key="1">
    <source>
        <dbReference type="EMBL" id="MBB2164671.1"/>
    </source>
</evidence>